<protein>
    <submittedName>
        <fullName evidence="2">Uncharacterized protein</fullName>
    </submittedName>
</protein>
<dbReference type="EMBL" id="JAAHCF010000008">
    <property type="protein sequence ID" value="KAK8150706.1"/>
    <property type="molecule type" value="Genomic_DNA"/>
</dbReference>
<feature type="region of interest" description="Disordered" evidence="1">
    <location>
        <begin position="26"/>
        <end position="75"/>
    </location>
</feature>
<feature type="region of interest" description="Disordered" evidence="1">
    <location>
        <begin position="229"/>
        <end position="264"/>
    </location>
</feature>
<organism evidence="2 3">
    <name type="scientific">Beauveria asiatica</name>
    <dbReference type="NCBI Taxonomy" id="1069075"/>
    <lineage>
        <taxon>Eukaryota</taxon>
        <taxon>Fungi</taxon>
        <taxon>Dikarya</taxon>
        <taxon>Ascomycota</taxon>
        <taxon>Pezizomycotina</taxon>
        <taxon>Sordariomycetes</taxon>
        <taxon>Hypocreomycetidae</taxon>
        <taxon>Hypocreales</taxon>
        <taxon>Cordycipitaceae</taxon>
        <taxon>Beauveria</taxon>
    </lineage>
</organism>
<evidence type="ECO:0000313" key="3">
    <source>
        <dbReference type="Proteomes" id="UP001397290"/>
    </source>
</evidence>
<accession>A0AAW0S9C9</accession>
<comment type="caution">
    <text evidence="2">The sequence shown here is derived from an EMBL/GenBank/DDBJ whole genome shotgun (WGS) entry which is preliminary data.</text>
</comment>
<gene>
    <name evidence="2" type="ORF">G3M48_009596</name>
</gene>
<feature type="compositionally biased region" description="Low complexity" evidence="1">
    <location>
        <begin position="36"/>
        <end position="48"/>
    </location>
</feature>
<name>A0AAW0S9C9_9HYPO</name>
<dbReference type="AlphaFoldDB" id="A0AAW0S9C9"/>
<feature type="compositionally biased region" description="Basic and acidic residues" evidence="1">
    <location>
        <begin position="247"/>
        <end position="261"/>
    </location>
</feature>
<evidence type="ECO:0000313" key="2">
    <source>
        <dbReference type="EMBL" id="KAK8150706.1"/>
    </source>
</evidence>
<proteinExistence type="predicted"/>
<dbReference type="Proteomes" id="UP001397290">
    <property type="component" value="Unassembled WGS sequence"/>
</dbReference>
<reference evidence="2 3" key="1">
    <citation type="submission" date="2020-02" db="EMBL/GenBank/DDBJ databases">
        <title>Comparative genomics of the hypocrealean fungal genus Beauvera.</title>
        <authorList>
            <person name="Showalter D.N."/>
            <person name="Bushley K.E."/>
            <person name="Rehner S.A."/>
        </authorList>
    </citation>
    <scope>NUCLEOTIDE SEQUENCE [LARGE SCALE GENOMIC DNA]</scope>
    <source>
        <strain evidence="2 3">ARSEF4384</strain>
    </source>
</reference>
<sequence length="332" mass="35961">MSYPNRDTQSTHRFCGIASSFPRVHFVSPLPPPSRAPAGPSRALSSPGQPSLAQTHVPGPSRPPPASSHQPDCGRETAPVIVQPVVQDYFYQTRSRRRRTRSGDYITLSQTTFIRNVPPPTLAQVRNASYQHCTGTAETAERRSIANRVSKRPRSTAAAAKTTYHDALACSHEDLSAAHRYFCRPVIGIRSIEALPCAASSSSAQTAAHATARVRDRRGGREHRVASAIKSSFGEPGGQLGSQCGKCDMEGESKSSGEAKRQPALMGSYPSSISPWLFIHTFCLGIFGTYPKDSTPVSSGQVVSVASLEMFFRIFNECTRKSLSNQVVVEIS</sequence>
<evidence type="ECO:0000256" key="1">
    <source>
        <dbReference type="SAM" id="MobiDB-lite"/>
    </source>
</evidence>
<keyword evidence="3" id="KW-1185">Reference proteome</keyword>